<feature type="domain" description="Cupin type-1" evidence="3">
    <location>
        <begin position="238"/>
        <end position="393"/>
    </location>
</feature>
<name>A0ABD1NKV0_9FABA</name>
<dbReference type="PANTHER" id="PTHR31189:SF7">
    <property type="entry name" value="OS03G0197300 PROTEIN"/>
    <property type="match status" value="1"/>
</dbReference>
<dbReference type="InterPro" id="IPR006045">
    <property type="entry name" value="Cupin_1"/>
</dbReference>
<dbReference type="PANTHER" id="PTHR31189">
    <property type="entry name" value="OS03G0336100 PROTEIN-RELATED"/>
    <property type="match status" value="1"/>
</dbReference>
<dbReference type="EMBL" id="JBGMDY010000001">
    <property type="protein sequence ID" value="KAL2348488.1"/>
    <property type="molecule type" value="Genomic_DNA"/>
</dbReference>
<proteinExistence type="predicted"/>
<dbReference type="Pfam" id="PF00190">
    <property type="entry name" value="Cupin_1"/>
    <property type="match status" value="1"/>
</dbReference>
<evidence type="ECO:0000256" key="2">
    <source>
        <dbReference type="SAM" id="Phobius"/>
    </source>
</evidence>
<feature type="transmembrane region" description="Helical" evidence="2">
    <location>
        <begin position="6"/>
        <end position="24"/>
    </location>
</feature>
<evidence type="ECO:0000313" key="5">
    <source>
        <dbReference type="Proteomes" id="UP001603857"/>
    </source>
</evidence>
<organism evidence="4 5">
    <name type="scientific">Flemingia macrophylla</name>
    <dbReference type="NCBI Taxonomy" id="520843"/>
    <lineage>
        <taxon>Eukaryota</taxon>
        <taxon>Viridiplantae</taxon>
        <taxon>Streptophyta</taxon>
        <taxon>Embryophyta</taxon>
        <taxon>Tracheophyta</taxon>
        <taxon>Spermatophyta</taxon>
        <taxon>Magnoliopsida</taxon>
        <taxon>eudicotyledons</taxon>
        <taxon>Gunneridae</taxon>
        <taxon>Pentapetalae</taxon>
        <taxon>rosids</taxon>
        <taxon>fabids</taxon>
        <taxon>Fabales</taxon>
        <taxon>Fabaceae</taxon>
        <taxon>Papilionoideae</taxon>
        <taxon>50 kb inversion clade</taxon>
        <taxon>NPAAA clade</taxon>
        <taxon>indigoferoid/millettioid clade</taxon>
        <taxon>Phaseoleae</taxon>
        <taxon>Flemingia</taxon>
    </lineage>
</organism>
<dbReference type="InterPro" id="IPR011051">
    <property type="entry name" value="RmlC_Cupin_sf"/>
</dbReference>
<dbReference type="SMART" id="SM00835">
    <property type="entry name" value="Cupin_1"/>
    <property type="match status" value="1"/>
</dbReference>
<evidence type="ECO:0000259" key="3">
    <source>
        <dbReference type="SMART" id="SM00835"/>
    </source>
</evidence>
<evidence type="ECO:0000313" key="4">
    <source>
        <dbReference type="EMBL" id="KAL2348488.1"/>
    </source>
</evidence>
<dbReference type="CDD" id="cd02245">
    <property type="entry name" value="cupin_7S_vicilin-like_C"/>
    <property type="match status" value="1"/>
</dbReference>
<keyword evidence="2" id="KW-1133">Transmembrane helix</keyword>
<dbReference type="InterPro" id="IPR050253">
    <property type="entry name" value="Seed_Storage-Functional"/>
</dbReference>
<dbReference type="Gene3D" id="2.60.120.10">
    <property type="entry name" value="Jelly Rolls"/>
    <property type="match status" value="2"/>
</dbReference>
<sequence>MEPCKASSLSWFLIFFVAISLYGVRVLSEEHLVKHEEGPVVEKDQRRTLLATEYGVITAIDVKEGPEKPPYHLQFFTLEPNSLFLPVLLHADMVFYVHTGSGKLTWANDGGTSTIPLREGDLCSLNEGSVFYIQSNLEAERRKLRIYAMFTNTEDNTFDPSIGAYSRVSEMVKGFDKKIMQAALMVSEDVIEEVISTSNTPAIVHAVSEKRNVIQELEVSFLKNFLGDGFNSKKLKTYNIFDNDPDFKNHNGWSIAVTKKQLKSLKHTNIGFLMVHLSLGSILAPHWNPKATELSVVLEGGGMVRTVCGSSNDGETECQNTRFKVKEGDAFVVPRFHAMAQMSFNNEPLVFLGFSTSAKKNHPQFLAGEGSVLHVLDKQILATSFGREKEREREEEEEASKEQKKREREREREEEEARRQQQKREKRRQEEKAKREQEEEEVKEQEKAKRAEEAEAQREQEQAKREKEASAQREQQQAKREQEKRERRRQEEKARREHEKREKEAEEERGGEQEEETAIREQEQKQAEREQRKRESRREQEKVKEEEERERGEEPRKSRTAEWEQEEARRQQEERDRRRERESDNKDQSLRISFEGRRVLKIRNV</sequence>
<keyword evidence="5" id="KW-1185">Reference proteome</keyword>
<feature type="region of interest" description="Disordered" evidence="1">
    <location>
        <begin position="386"/>
        <end position="596"/>
    </location>
</feature>
<dbReference type="AlphaFoldDB" id="A0ABD1NKV0"/>
<gene>
    <name evidence="4" type="ORF">Fmac_002488</name>
</gene>
<feature type="compositionally biased region" description="Basic and acidic residues" evidence="1">
    <location>
        <begin position="400"/>
        <end position="437"/>
    </location>
</feature>
<feature type="compositionally biased region" description="Basic and acidic residues" evidence="1">
    <location>
        <begin position="444"/>
        <end position="596"/>
    </location>
</feature>
<dbReference type="CDD" id="cd02244">
    <property type="entry name" value="cupin_7S_vicilin-like_N"/>
    <property type="match status" value="1"/>
</dbReference>
<keyword evidence="2" id="KW-0472">Membrane</keyword>
<dbReference type="InterPro" id="IPR014710">
    <property type="entry name" value="RmlC-like_jellyroll"/>
</dbReference>
<reference evidence="4 5" key="1">
    <citation type="submission" date="2024-08" db="EMBL/GenBank/DDBJ databases">
        <title>Insights into the chromosomal genome structure of Flemingia macrophylla.</title>
        <authorList>
            <person name="Ding Y."/>
            <person name="Zhao Y."/>
            <person name="Bi W."/>
            <person name="Wu M."/>
            <person name="Zhao G."/>
            <person name="Gong Y."/>
            <person name="Li W."/>
            <person name="Zhang P."/>
        </authorList>
    </citation>
    <scope>NUCLEOTIDE SEQUENCE [LARGE SCALE GENOMIC DNA]</scope>
    <source>
        <strain evidence="4">DYQJB</strain>
        <tissue evidence="4">Leaf</tissue>
    </source>
</reference>
<keyword evidence="2" id="KW-0812">Transmembrane</keyword>
<comment type="caution">
    <text evidence="4">The sequence shown here is derived from an EMBL/GenBank/DDBJ whole genome shotgun (WGS) entry which is preliminary data.</text>
</comment>
<protein>
    <recommendedName>
        <fullName evidence="3">Cupin type-1 domain-containing protein</fullName>
    </recommendedName>
</protein>
<evidence type="ECO:0000256" key="1">
    <source>
        <dbReference type="SAM" id="MobiDB-lite"/>
    </source>
</evidence>
<dbReference type="Proteomes" id="UP001603857">
    <property type="component" value="Unassembled WGS sequence"/>
</dbReference>
<dbReference type="SUPFAM" id="SSF51182">
    <property type="entry name" value="RmlC-like cupins"/>
    <property type="match status" value="1"/>
</dbReference>
<accession>A0ABD1NKV0</accession>